<name>A0AAP0MKG5_9ROSI</name>
<gene>
    <name evidence="2" type="ORF">WN944_005985</name>
</gene>
<feature type="region of interest" description="Disordered" evidence="1">
    <location>
        <begin position="44"/>
        <end position="111"/>
    </location>
</feature>
<evidence type="ECO:0000313" key="3">
    <source>
        <dbReference type="Proteomes" id="UP001428341"/>
    </source>
</evidence>
<feature type="compositionally biased region" description="Polar residues" evidence="1">
    <location>
        <begin position="54"/>
        <end position="75"/>
    </location>
</feature>
<dbReference type="EMBL" id="JBCGBO010000003">
    <property type="protein sequence ID" value="KAK9213999.1"/>
    <property type="molecule type" value="Genomic_DNA"/>
</dbReference>
<sequence>MVEPFGPWMIATRKGMKANNGQNHKPNGMSKSRFHILAQTSDLHENPVHEVSTDVPSTSKQPSPSSLNPIFTFNNDKIVKPPVRRQQNPKIAASKSQNRKPFTPMNPTRNPFQTTAMHVRGKNIISTPHVNPSQIPCPIIHVVSNNQQAPPVATTLDPTKHTYAYTHLVVPISGDDGKEMSDEEVSMVQESLLVMMDDIHGQ</sequence>
<reference evidence="2 3" key="1">
    <citation type="submission" date="2024-05" db="EMBL/GenBank/DDBJ databases">
        <title>Haplotype-resolved chromosome-level genome assembly of Huyou (Citrus changshanensis).</title>
        <authorList>
            <person name="Miao C."/>
            <person name="Chen W."/>
            <person name="Wu Y."/>
            <person name="Wang L."/>
            <person name="Zhao S."/>
            <person name="Grierson D."/>
            <person name="Xu C."/>
            <person name="Chen K."/>
        </authorList>
    </citation>
    <scope>NUCLEOTIDE SEQUENCE [LARGE SCALE GENOMIC DNA]</scope>
    <source>
        <strain evidence="2">01-14</strain>
        <tissue evidence="2">Leaf</tissue>
    </source>
</reference>
<dbReference type="Proteomes" id="UP001428341">
    <property type="component" value="Unassembled WGS sequence"/>
</dbReference>
<evidence type="ECO:0000256" key="1">
    <source>
        <dbReference type="SAM" id="MobiDB-lite"/>
    </source>
</evidence>
<comment type="caution">
    <text evidence="2">The sequence shown here is derived from an EMBL/GenBank/DDBJ whole genome shotgun (WGS) entry which is preliminary data.</text>
</comment>
<organism evidence="2 3">
    <name type="scientific">Citrus x changshan-huyou</name>
    <dbReference type="NCBI Taxonomy" id="2935761"/>
    <lineage>
        <taxon>Eukaryota</taxon>
        <taxon>Viridiplantae</taxon>
        <taxon>Streptophyta</taxon>
        <taxon>Embryophyta</taxon>
        <taxon>Tracheophyta</taxon>
        <taxon>Spermatophyta</taxon>
        <taxon>Magnoliopsida</taxon>
        <taxon>eudicotyledons</taxon>
        <taxon>Gunneridae</taxon>
        <taxon>Pentapetalae</taxon>
        <taxon>rosids</taxon>
        <taxon>malvids</taxon>
        <taxon>Sapindales</taxon>
        <taxon>Rutaceae</taxon>
        <taxon>Aurantioideae</taxon>
        <taxon>Citrus</taxon>
    </lineage>
</organism>
<keyword evidence="3" id="KW-1185">Reference proteome</keyword>
<proteinExistence type="predicted"/>
<feature type="compositionally biased region" description="Polar residues" evidence="1">
    <location>
        <begin position="85"/>
        <end position="111"/>
    </location>
</feature>
<evidence type="ECO:0000313" key="2">
    <source>
        <dbReference type="EMBL" id="KAK9213999.1"/>
    </source>
</evidence>
<protein>
    <submittedName>
        <fullName evidence="2">Uncharacterized protein</fullName>
    </submittedName>
</protein>
<accession>A0AAP0MKG5</accession>
<dbReference type="AlphaFoldDB" id="A0AAP0MKG5"/>